<keyword evidence="8" id="KW-1185">Reference proteome</keyword>
<proteinExistence type="predicted"/>
<dbReference type="Proteomes" id="UP000440978">
    <property type="component" value="Unassembled WGS sequence"/>
</dbReference>
<evidence type="ECO:0000256" key="1">
    <source>
        <dbReference type="ARBA" id="ARBA00004651"/>
    </source>
</evidence>
<comment type="caution">
    <text evidence="7">The sequence shown here is derived from an EMBL/GenBank/DDBJ whole genome shotgun (WGS) entry which is preliminary data.</text>
</comment>
<evidence type="ECO:0000256" key="3">
    <source>
        <dbReference type="ARBA" id="ARBA00022692"/>
    </source>
</evidence>
<feature type="transmembrane region" description="Helical" evidence="6">
    <location>
        <begin position="31"/>
        <end position="49"/>
    </location>
</feature>
<evidence type="ECO:0000313" key="8">
    <source>
        <dbReference type="Proteomes" id="UP000440978"/>
    </source>
</evidence>
<dbReference type="AlphaFoldDB" id="A0A6N8CUB3"/>
<comment type="subcellular location">
    <subcellularLocation>
        <location evidence="1">Cell membrane</location>
        <topology evidence="1">Multi-pass membrane protein</topology>
    </subcellularLocation>
</comment>
<evidence type="ECO:0000256" key="6">
    <source>
        <dbReference type="SAM" id="Phobius"/>
    </source>
</evidence>
<keyword evidence="3 6" id="KW-0812">Transmembrane</keyword>
<accession>A0A6N8CUB3</accession>
<evidence type="ECO:0000313" key="7">
    <source>
        <dbReference type="EMBL" id="MTT32723.1"/>
    </source>
</evidence>
<dbReference type="GO" id="GO:0005886">
    <property type="term" value="C:plasma membrane"/>
    <property type="evidence" value="ECO:0007669"/>
    <property type="project" value="UniProtKB-SubCell"/>
</dbReference>
<gene>
    <name evidence="7" type="ORF">GMB86_11970</name>
</gene>
<organism evidence="7 8">
    <name type="scientific">Terrilactibacillus tamarindi</name>
    <dbReference type="NCBI Taxonomy" id="2599694"/>
    <lineage>
        <taxon>Bacteria</taxon>
        <taxon>Bacillati</taxon>
        <taxon>Bacillota</taxon>
        <taxon>Bacilli</taxon>
        <taxon>Bacillales</taxon>
        <taxon>Bacillaceae</taxon>
        <taxon>Terrilactibacillus</taxon>
    </lineage>
</organism>
<dbReference type="EMBL" id="WNHB01000019">
    <property type="protein sequence ID" value="MTT32723.1"/>
    <property type="molecule type" value="Genomic_DNA"/>
</dbReference>
<dbReference type="PANTHER" id="PTHR33931">
    <property type="entry name" value="HOLIN-LIKE PROTEIN CIDA-RELATED"/>
    <property type="match status" value="1"/>
</dbReference>
<feature type="transmembrane region" description="Helical" evidence="6">
    <location>
        <begin position="5"/>
        <end position="25"/>
    </location>
</feature>
<feature type="transmembrane region" description="Helical" evidence="6">
    <location>
        <begin position="61"/>
        <end position="80"/>
    </location>
</feature>
<dbReference type="Pfam" id="PF03788">
    <property type="entry name" value="LrgA"/>
    <property type="match status" value="1"/>
</dbReference>
<evidence type="ECO:0000256" key="4">
    <source>
        <dbReference type="ARBA" id="ARBA00022989"/>
    </source>
</evidence>
<dbReference type="InterPro" id="IPR005538">
    <property type="entry name" value="LrgA/CidA"/>
</dbReference>
<keyword evidence="5 6" id="KW-0472">Membrane</keyword>
<keyword evidence="4 6" id="KW-1133">Transmembrane helix</keyword>
<evidence type="ECO:0000256" key="2">
    <source>
        <dbReference type="ARBA" id="ARBA00022475"/>
    </source>
</evidence>
<evidence type="ECO:0000256" key="5">
    <source>
        <dbReference type="ARBA" id="ARBA00023136"/>
    </source>
</evidence>
<protein>
    <submittedName>
        <fullName evidence="7">CidA/LrgA family holin-like protein</fullName>
    </submittedName>
</protein>
<sequence length="123" mass="13914">MLIKVFKIVIQVAVLYFFAIIGNLLSLLLHLPISGSIIGMFIVFALLYFKILPISKIEMGASFLLAEMLLFFVPSAVGILQYKEAIFNYGTQFLLVICLSTITVMIVTGIVAERFSRQKERYR</sequence>
<reference evidence="7 8" key="1">
    <citation type="submission" date="2019-11" db="EMBL/GenBank/DDBJ databases">
        <title>Terrilactibacillus tamarindus sp. nov. BCM23-1 isolated from bark of Tamarindus indica.</title>
        <authorList>
            <person name="Kingkaew E."/>
            <person name="Tanasupawat S."/>
        </authorList>
    </citation>
    <scope>NUCLEOTIDE SEQUENCE [LARGE SCALE GENOMIC DNA]</scope>
    <source>
        <strain evidence="7 8">BCM23-1</strain>
    </source>
</reference>
<name>A0A6N8CUB3_9BACI</name>
<feature type="transmembrane region" description="Helical" evidence="6">
    <location>
        <begin position="92"/>
        <end position="112"/>
    </location>
</feature>
<keyword evidence="2" id="KW-1003">Cell membrane</keyword>
<dbReference type="NCBIfam" id="NF002460">
    <property type="entry name" value="PRK01658.1"/>
    <property type="match status" value="1"/>
</dbReference>
<dbReference type="PANTHER" id="PTHR33931:SF2">
    <property type="entry name" value="HOLIN-LIKE PROTEIN CIDA"/>
    <property type="match status" value="1"/>
</dbReference>